<dbReference type="EMBL" id="GGEC01025375">
    <property type="protein sequence ID" value="MBX05859.1"/>
    <property type="molecule type" value="Transcribed_RNA"/>
</dbReference>
<evidence type="ECO:0000313" key="1">
    <source>
        <dbReference type="EMBL" id="MBX05859.1"/>
    </source>
</evidence>
<organism evidence="1">
    <name type="scientific">Rhizophora mucronata</name>
    <name type="common">Asiatic mangrove</name>
    <dbReference type="NCBI Taxonomy" id="61149"/>
    <lineage>
        <taxon>Eukaryota</taxon>
        <taxon>Viridiplantae</taxon>
        <taxon>Streptophyta</taxon>
        <taxon>Embryophyta</taxon>
        <taxon>Tracheophyta</taxon>
        <taxon>Spermatophyta</taxon>
        <taxon>Magnoliopsida</taxon>
        <taxon>eudicotyledons</taxon>
        <taxon>Gunneridae</taxon>
        <taxon>Pentapetalae</taxon>
        <taxon>rosids</taxon>
        <taxon>fabids</taxon>
        <taxon>Malpighiales</taxon>
        <taxon>Rhizophoraceae</taxon>
        <taxon>Rhizophora</taxon>
    </lineage>
</organism>
<accession>A0A2P2KJH7</accession>
<dbReference type="AlphaFoldDB" id="A0A2P2KJH7"/>
<sequence>MSNFSKILTIYRYTENVVKASIPRTKELKRKNENYIDIVIGYPIA</sequence>
<proteinExistence type="predicted"/>
<protein>
    <submittedName>
        <fullName evidence="1">Catalytic</fullName>
    </submittedName>
</protein>
<reference evidence="1" key="1">
    <citation type="submission" date="2018-02" db="EMBL/GenBank/DDBJ databases">
        <title>Rhizophora mucronata_Transcriptome.</title>
        <authorList>
            <person name="Meera S.P."/>
            <person name="Sreeshan A."/>
            <person name="Augustine A."/>
        </authorList>
    </citation>
    <scope>NUCLEOTIDE SEQUENCE</scope>
    <source>
        <tissue evidence="1">Leaf</tissue>
    </source>
</reference>
<name>A0A2P2KJH7_RHIMU</name>